<evidence type="ECO:0000259" key="3">
    <source>
        <dbReference type="Pfam" id="PF00561"/>
    </source>
</evidence>
<dbReference type="Proteomes" id="UP001168098">
    <property type="component" value="Unassembled WGS sequence"/>
</dbReference>
<dbReference type="Gene3D" id="3.40.50.1820">
    <property type="entry name" value="alpha/beta hydrolase"/>
    <property type="match status" value="1"/>
</dbReference>
<dbReference type="InterPro" id="IPR000639">
    <property type="entry name" value="Epox_hydrolase-like"/>
</dbReference>
<dbReference type="InterPro" id="IPR000073">
    <property type="entry name" value="AB_hydrolase_1"/>
</dbReference>
<sequence>MEQIQHKHVEVGGLKLHVAETGTGPKAVLFLHGFPEIWYSWRHQMVAAAAAGYRAIAFDFRGYGLSQHPPEPEKASFGDLVVDVIGVMDCLGINKAFLVGKDFGAMPAFHLAVVHPERVSGVITLGIPFSLPGVSAIQMHLLPKGFYVQRWQEPGRAEADFGRFDVKTVIRNIYILFCGSELQVASDDQEIMDLVDPSTPLPPWFTEDNLKVYSSLYENSGFRTALQVPYRTLAEDCGITDPKITAPGLLIMGEKDYALKLPGLEGYTRSEKVKEFMPNLEIIFLAEGNHFVQEQLPEQVNQLLITFLNKHST</sequence>
<feature type="domain" description="AB hydrolase-1" evidence="3">
    <location>
        <begin position="27"/>
        <end position="134"/>
    </location>
</feature>
<dbReference type="PRINTS" id="PR00111">
    <property type="entry name" value="ABHYDROLASE"/>
</dbReference>
<organism evidence="4 5">
    <name type="scientific">Vitis rotundifolia</name>
    <name type="common">Muscadine grape</name>
    <dbReference type="NCBI Taxonomy" id="103349"/>
    <lineage>
        <taxon>Eukaryota</taxon>
        <taxon>Viridiplantae</taxon>
        <taxon>Streptophyta</taxon>
        <taxon>Embryophyta</taxon>
        <taxon>Tracheophyta</taxon>
        <taxon>Spermatophyta</taxon>
        <taxon>Magnoliopsida</taxon>
        <taxon>eudicotyledons</taxon>
        <taxon>Gunneridae</taxon>
        <taxon>Pentapetalae</taxon>
        <taxon>rosids</taxon>
        <taxon>Vitales</taxon>
        <taxon>Vitaceae</taxon>
        <taxon>Viteae</taxon>
        <taxon>Vitis</taxon>
    </lineage>
</organism>
<comment type="similarity">
    <text evidence="2">Belongs to the AB hydrolase superfamily. Epoxide hydrolase family.</text>
</comment>
<evidence type="ECO:0000256" key="2">
    <source>
        <dbReference type="ARBA" id="ARBA00038334"/>
    </source>
</evidence>
<dbReference type="AlphaFoldDB" id="A0AA38ZCA1"/>
<proteinExistence type="inferred from homology"/>
<accession>A0AA38ZCA1</accession>
<comment type="caution">
    <text evidence="4">The sequence shown here is derived from an EMBL/GenBank/DDBJ whole genome shotgun (WGS) entry which is preliminary data.</text>
</comment>
<dbReference type="GO" id="GO:0016787">
    <property type="term" value="F:hydrolase activity"/>
    <property type="evidence" value="ECO:0007669"/>
    <property type="project" value="UniProtKB-KW"/>
</dbReference>
<dbReference type="EMBL" id="JARBHA010000012">
    <property type="protein sequence ID" value="KAJ9686370.1"/>
    <property type="molecule type" value="Genomic_DNA"/>
</dbReference>
<reference evidence="4 5" key="1">
    <citation type="journal article" date="2023" name="BMC Biotechnol.">
        <title>Vitis rotundifolia cv Carlos genome sequencing.</title>
        <authorList>
            <person name="Huff M."/>
            <person name="Hulse-Kemp A."/>
            <person name="Scheffler B."/>
            <person name="Youngblood R."/>
            <person name="Simpson S."/>
            <person name="Babiker E."/>
            <person name="Staton M."/>
        </authorList>
    </citation>
    <scope>NUCLEOTIDE SEQUENCE [LARGE SCALE GENOMIC DNA]</scope>
    <source>
        <tissue evidence="4">Leaf</tissue>
    </source>
</reference>
<gene>
    <name evidence="4" type="ORF">PVL29_015327</name>
</gene>
<dbReference type="PANTHER" id="PTHR43329">
    <property type="entry name" value="EPOXIDE HYDROLASE"/>
    <property type="match status" value="1"/>
</dbReference>
<keyword evidence="1" id="KW-0378">Hydrolase</keyword>
<dbReference type="Pfam" id="PF00561">
    <property type="entry name" value="Abhydrolase_1"/>
    <property type="match status" value="1"/>
</dbReference>
<protein>
    <recommendedName>
        <fullName evidence="3">AB hydrolase-1 domain-containing protein</fullName>
    </recommendedName>
</protein>
<dbReference type="InterPro" id="IPR029058">
    <property type="entry name" value="AB_hydrolase_fold"/>
</dbReference>
<evidence type="ECO:0000313" key="4">
    <source>
        <dbReference type="EMBL" id="KAJ9686370.1"/>
    </source>
</evidence>
<keyword evidence="5" id="KW-1185">Reference proteome</keyword>
<name>A0AA38ZCA1_VITRO</name>
<evidence type="ECO:0000256" key="1">
    <source>
        <dbReference type="ARBA" id="ARBA00022801"/>
    </source>
</evidence>
<dbReference type="SUPFAM" id="SSF53474">
    <property type="entry name" value="alpha/beta-Hydrolases"/>
    <property type="match status" value="1"/>
</dbReference>
<dbReference type="PRINTS" id="PR00412">
    <property type="entry name" value="EPOXHYDRLASE"/>
</dbReference>
<evidence type="ECO:0000313" key="5">
    <source>
        <dbReference type="Proteomes" id="UP001168098"/>
    </source>
</evidence>